<dbReference type="EMBL" id="RYZI01000029">
    <property type="protein sequence ID" value="RWA13324.1"/>
    <property type="molecule type" value="Genomic_DNA"/>
</dbReference>
<dbReference type="AlphaFoldDB" id="A0A439DFY5"/>
<feature type="transmembrane region" description="Helical" evidence="1">
    <location>
        <begin position="111"/>
        <end position="137"/>
    </location>
</feature>
<evidence type="ECO:0000313" key="2">
    <source>
        <dbReference type="EMBL" id="RWA13324.1"/>
    </source>
</evidence>
<evidence type="ECO:0000256" key="1">
    <source>
        <dbReference type="SAM" id="Phobius"/>
    </source>
</evidence>
<protein>
    <submittedName>
        <fullName evidence="2">Uncharacterized protein</fullName>
    </submittedName>
</protein>
<keyword evidence="3" id="KW-1185">Reference proteome</keyword>
<dbReference type="Proteomes" id="UP000286045">
    <property type="component" value="Unassembled WGS sequence"/>
</dbReference>
<gene>
    <name evidence="2" type="ORF">EKO27_g1773</name>
</gene>
<reference evidence="2 3" key="1">
    <citation type="submission" date="2018-12" db="EMBL/GenBank/DDBJ databases">
        <title>Draft genome sequence of Xylaria grammica IHI A82.</title>
        <authorList>
            <person name="Buettner E."/>
            <person name="Kellner H."/>
        </authorList>
    </citation>
    <scope>NUCLEOTIDE SEQUENCE [LARGE SCALE GENOMIC DNA]</scope>
    <source>
        <strain evidence="2 3">IHI A82</strain>
    </source>
</reference>
<proteinExistence type="predicted"/>
<feature type="transmembrane region" description="Helical" evidence="1">
    <location>
        <begin position="49"/>
        <end position="68"/>
    </location>
</feature>
<keyword evidence="1" id="KW-0472">Membrane</keyword>
<comment type="caution">
    <text evidence="2">The sequence shown here is derived from an EMBL/GenBank/DDBJ whole genome shotgun (WGS) entry which is preliminary data.</text>
</comment>
<keyword evidence="1" id="KW-0812">Transmembrane</keyword>
<organism evidence="2 3">
    <name type="scientific">Xylaria grammica</name>
    <dbReference type="NCBI Taxonomy" id="363999"/>
    <lineage>
        <taxon>Eukaryota</taxon>
        <taxon>Fungi</taxon>
        <taxon>Dikarya</taxon>
        <taxon>Ascomycota</taxon>
        <taxon>Pezizomycotina</taxon>
        <taxon>Sordariomycetes</taxon>
        <taxon>Xylariomycetidae</taxon>
        <taxon>Xylariales</taxon>
        <taxon>Xylariaceae</taxon>
        <taxon>Xylaria</taxon>
    </lineage>
</organism>
<name>A0A439DFY5_9PEZI</name>
<feature type="transmembrane region" description="Helical" evidence="1">
    <location>
        <begin position="80"/>
        <end position="99"/>
    </location>
</feature>
<accession>A0A439DFY5</accession>
<evidence type="ECO:0000313" key="3">
    <source>
        <dbReference type="Proteomes" id="UP000286045"/>
    </source>
</evidence>
<keyword evidence="1" id="KW-1133">Transmembrane helix</keyword>
<sequence length="178" mass="18894">MGLFDSIKQDARSRNFTIYGQGLSPPMRVVVSAIRPIDTCETHMMNVELFILSIATGLSGIQSGVIAFTNGDSSHSWNNLMRAGFYFSFTIINLTSFGFRLIDISLPPSQIGYAIALSCIPAIVSTSTAAAYCLAAFGQRGFVISRTLGGSGIEPVNFTISGLGPGLNSIDGEGSIRL</sequence>